<dbReference type="InterPro" id="IPR050397">
    <property type="entry name" value="Env_Response_Regulators"/>
</dbReference>
<dbReference type="Pfam" id="PF00027">
    <property type="entry name" value="cNMP_binding"/>
    <property type="match status" value="1"/>
</dbReference>
<keyword evidence="1" id="KW-0805">Transcription regulation</keyword>
<keyword evidence="2" id="KW-0238">DNA-binding</keyword>
<keyword evidence="7" id="KW-1185">Reference proteome</keyword>
<dbReference type="RefSeq" id="WP_092592608.1">
    <property type="nucleotide sequence ID" value="NZ_FMWL01000019.1"/>
</dbReference>
<dbReference type="Gene3D" id="2.60.120.10">
    <property type="entry name" value="Jelly Rolls"/>
    <property type="match status" value="1"/>
</dbReference>
<feature type="domain" description="HTH crp-type" evidence="5">
    <location>
        <begin position="149"/>
        <end position="219"/>
    </location>
</feature>
<dbReference type="GO" id="GO:0003677">
    <property type="term" value="F:DNA binding"/>
    <property type="evidence" value="ECO:0007669"/>
    <property type="project" value="UniProtKB-KW"/>
</dbReference>
<evidence type="ECO:0000313" key="6">
    <source>
        <dbReference type="EMBL" id="SCZ81510.1"/>
    </source>
</evidence>
<dbReference type="GO" id="GO:0003700">
    <property type="term" value="F:DNA-binding transcription factor activity"/>
    <property type="evidence" value="ECO:0007669"/>
    <property type="project" value="TreeGrafter"/>
</dbReference>
<dbReference type="PANTHER" id="PTHR24567">
    <property type="entry name" value="CRP FAMILY TRANSCRIPTIONAL REGULATORY PROTEIN"/>
    <property type="match status" value="1"/>
</dbReference>
<evidence type="ECO:0000256" key="3">
    <source>
        <dbReference type="ARBA" id="ARBA00023163"/>
    </source>
</evidence>
<evidence type="ECO:0000256" key="2">
    <source>
        <dbReference type="ARBA" id="ARBA00023125"/>
    </source>
</evidence>
<feature type="domain" description="Cyclic nucleotide-binding" evidence="4">
    <location>
        <begin position="34"/>
        <end position="109"/>
    </location>
</feature>
<dbReference type="OrthoDB" id="581021at2"/>
<dbReference type="InterPro" id="IPR036390">
    <property type="entry name" value="WH_DNA-bd_sf"/>
</dbReference>
<dbReference type="PANTHER" id="PTHR24567:SF26">
    <property type="entry name" value="REGULATORY PROTEIN YEIL"/>
    <property type="match status" value="1"/>
</dbReference>
<reference evidence="6 7" key="1">
    <citation type="submission" date="2016-10" db="EMBL/GenBank/DDBJ databases">
        <authorList>
            <person name="de Groot N.N."/>
        </authorList>
    </citation>
    <scope>NUCLEOTIDE SEQUENCE [LARGE SCALE GENOMIC DNA]</scope>
    <source>
        <strain evidence="6 7">DSM 2784</strain>
    </source>
</reference>
<name>A0A1G5S6L0_9FIRM</name>
<dbReference type="SUPFAM" id="SSF46785">
    <property type="entry name" value="Winged helix' DNA-binding domain"/>
    <property type="match status" value="1"/>
</dbReference>
<dbReference type="InterPro" id="IPR018490">
    <property type="entry name" value="cNMP-bd_dom_sf"/>
</dbReference>
<dbReference type="STRING" id="1120920.SAMN03080599_02830"/>
<dbReference type="PROSITE" id="PS51063">
    <property type="entry name" value="HTH_CRP_2"/>
    <property type="match status" value="1"/>
</dbReference>
<keyword evidence="6" id="KW-0808">Transferase</keyword>
<dbReference type="GO" id="GO:0016301">
    <property type="term" value="F:kinase activity"/>
    <property type="evidence" value="ECO:0007669"/>
    <property type="project" value="UniProtKB-KW"/>
</dbReference>
<protein>
    <submittedName>
        <fullName evidence="6">cAMP-binding domain of CRP or a regulatory subunit of cAMP-dependent protein kinases</fullName>
    </submittedName>
</protein>
<dbReference type="InterPro" id="IPR014710">
    <property type="entry name" value="RmlC-like_jellyroll"/>
</dbReference>
<evidence type="ECO:0000256" key="1">
    <source>
        <dbReference type="ARBA" id="ARBA00023015"/>
    </source>
</evidence>
<gene>
    <name evidence="6" type="ORF">SAMN03080599_02830</name>
</gene>
<evidence type="ECO:0000259" key="5">
    <source>
        <dbReference type="PROSITE" id="PS51063"/>
    </source>
</evidence>
<evidence type="ECO:0000259" key="4">
    <source>
        <dbReference type="PROSITE" id="PS50042"/>
    </source>
</evidence>
<dbReference type="SUPFAM" id="SSF51206">
    <property type="entry name" value="cAMP-binding domain-like"/>
    <property type="match status" value="1"/>
</dbReference>
<dbReference type="Pfam" id="PF13545">
    <property type="entry name" value="HTH_Crp_2"/>
    <property type="match status" value="1"/>
</dbReference>
<dbReference type="CDD" id="cd00038">
    <property type="entry name" value="CAP_ED"/>
    <property type="match status" value="1"/>
</dbReference>
<accession>A0A1G5S6L0</accession>
<dbReference type="EMBL" id="FMWL01000019">
    <property type="protein sequence ID" value="SCZ81510.1"/>
    <property type="molecule type" value="Genomic_DNA"/>
</dbReference>
<sequence length="230" mass="26160">MIRLMDDKLIDYYIGKLNVNACFSKDLRPDMTLYQIERGEEVYELNQPVTMFYFLATGTLKVSYALDNGKVVLLRFIKPPGVCGDVEIGINRPVRTSVSAATDCHLIGIRLEVIKEKTANDPVFKDFIIESLSHKVMAVSNAMAINLSYPLENRFAGYLLSISSQVNDRRVQEIKTFDLKEIATMLGTSYRHLCRVIKDFTEQGLIEKRRSQIIIKDFQGLEALSAGFYE</sequence>
<keyword evidence="3" id="KW-0804">Transcription</keyword>
<keyword evidence="6" id="KW-0418">Kinase</keyword>
<dbReference type="SMART" id="SM00419">
    <property type="entry name" value="HTH_CRP"/>
    <property type="match status" value="1"/>
</dbReference>
<dbReference type="InterPro" id="IPR000595">
    <property type="entry name" value="cNMP-bd_dom"/>
</dbReference>
<dbReference type="SMART" id="SM00100">
    <property type="entry name" value="cNMP"/>
    <property type="match status" value="1"/>
</dbReference>
<dbReference type="InterPro" id="IPR012318">
    <property type="entry name" value="HTH_CRP"/>
</dbReference>
<dbReference type="AlphaFoldDB" id="A0A1G5S6L0"/>
<organism evidence="6 7">
    <name type="scientific">Acidaminobacter hydrogenoformans DSM 2784</name>
    <dbReference type="NCBI Taxonomy" id="1120920"/>
    <lineage>
        <taxon>Bacteria</taxon>
        <taxon>Bacillati</taxon>
        <taxon>Bacillota</taxon>
        <taxon>Clostridia</taxon>
        <taxon>Peptostreptococcales</taxon>
        <taxon>Acidaminobacteraceae</taxon>
        <taxon>Acidaminobacter</taxon>
    </lineage>
</organism>
<dbReference type="Proteomes" id="UP000199208">
    <property type="component" value="Unassembled WGS sequence"/>
</dbReference>
<evidence type="ECO:0000313" key="7">
    <source>
        <dbReference type="Proteomes" id="UP000199208"/>
    </source>
</evidence>
<proteinExistence type="predicted"/>
<dbReference type="GO" id="GO:0005829">
    <property type="term" value="C:cytosol"/>
    <property type="evidence" value="ECO:0007669"/>
    <property type="project" value="TreeGrafter"/>
</dbReference>
<dbReference type="PROSITE" id="PS50042">
    <property type="entry name" value="CNMP_BINDING_3"/>
    <property type="match status" value="1"/>
</dbReference>